<accession>A0A2H0XGJ1</accession>
<evidence type="ECO:0000256" key="1">
    <source>
        <dbReference type="SAM" id="Phobius"/>
    </source>
</evidence>
<feature type="transmembrane region" description="Helical" evidence="1">
    <location>
        <begin position="92"/>
        <end position="110"/>
    </location>
</feature>
<evidence type="ECO:0008006" key="4">
    <source>
        <dbReference type="Google" id="ProtNLM"/>
    </source>
</evidence>
<feature type="transmembrane region" description="Helical" evidence="1">
    <location>
        <begin position="341"/>
        <end position="363"/>
    </location>
</feature>
<proteinExistence type="predicted"/>
<feature type="transmembrane region" description="Helical" evidence="1">
    <location>
        <begin position="390"/>
        <end position="410"/>
    </location>
</feature>
<feature type="transmembrane region" description="Helical" evidence="1">
    <location>
        <begin position="153"/>
        <end position="170"/>
    </location>
</feature>
<evidence type="ECO:0000313" key="2">
    <source>
        <dbReference type="EMBL" id="PIS23258.1"/>
    </source>
</evidence>
<organism evidence="2 3">
    <name type="scientific">candidate division WWE3 bacterium CG08_land_8_20_14_0_20_40_13</name>
    <dbReference type="NCBI Taxonomy" id="1975084"/>
    <lineage>
        <taxon>Bacteria</taxon>
        <taxon>Katanobacteria</taxon>
    </lineage>
</organism>
<evidence type="ECO:0000313" key="3">
    <source>
        <dbReference type="Proteomes" id="UP000230340"/>
    </source>
</evidence>
<feature type="transmembrane region" description="Helical" evidence="1">
    <location>
        <begin position="63"/>
        <end position="85"/>
    </location>
</feature>
<dbReference type="Proteomes" id="UP000230340">
    <property type="component" value="Unassembled WGS sequence"/>
</dbReference>
<feature type="transmembrane region" description="Helical" evidence="1">
    <location>
        <begin position="176"/>
        <end position="196"/>
    </location>
</feature>
<keyword evidence="1" id="KW-0812">Transmembrane</keyword>
<reference evidence="3" key="1">
    <citation type="submission" date="2017-09" db="EMBL/GenBank/DDBJ databases">
        <title>Depth-based differentiation of microbial function through sediment-hosted aquifers and enrichment of novel symbionts in the deep terrestrial subsurface.</title>
        <authorList>
            <person name="Probst A.J."/>
            <person name="Ladd B."/>
            <person name="Jarett J.K."/>
            <person name="Geller-Mcgrath D.E."/>
            <person name="Sieber C.M.K."/>
            <person name="Emerson J.B."/>
            <person name="Anantharaman K."/>
            <person name="Thomas B.C."/>
            <person name="Malmstrom R."/>
            <person name="Stieglmeier M."/>
            <person name="Klingl A."/>
            <person name="Woyke T."/>
            <person name="Ryan C.M."/>
            <person name="Banfield J.F."/>
        </authorList>
    </citation>
    <scope>NUCLEOTIDE SEQUENCE [LARGE SCALE GENOMIC DNA]</scope>
</reference>
<keyword evidence="1" id="KW-1133">Transmembrane helix</keyword>
<sequence length="578" mass="65708">MIINYLKDNIIGGIGDQVGGFIRLSNQKLVGAPFNNGSQALWEGNQPIFSFIYNRGSQIVDPVLFSNLFSLVSVLLLFVFSFLLFRLLKINNFVGIVLSLILTFSPYTYLHLGVHPALMQAWMVPAFVLLLVDTCHGLEFRVKSLEFSSKFKIIRRMILTGAFLSLVVLTSNYLGYFLMLLSGVFAVANIVVKLVFKEFSWGWLKSTVMRYAVIFGTCLLISIPALLPYFKSSYGGPSVGSIGVSRSLEDFQNFSGRPWYLFLPPIQNPVFGTITKSVLEWMKNGWGYYLADDYFNSESPEMFLGISNLVVFSIAVGRAFKKFKFQMTNVKLMSNGANDETKTILIFVMTGFLLFLFTLPPFFDFAGVKVYTPGFILYKLFPMFRVTQRLGVVILMCVLVLNGIFISEVLKKVQSLELIVKNLVKSSELKYKNILVLLLIFGYAGFSLVEFFVPIRIMNIKNVPPVYEYLSKIDDPAVIIATYPNQSPEDIFWVSRHKKGLINPRDYVNIKFQFNSKEFTKDLSTIEGLLKAKKYNVSYIVFDRMGFSDHQKSANSEKFFGNNLTLEKDFEGVLLFKF</sequence>
<comment type="caution">
    <text evidence="2">The sequence shown here is derived from an EMBL/GenBank/DDBJ whole genome shotgun (WGS) entry which is preliminary data.</text>
</comment>
<protein>
    <recommendedName>
        <fullName evidence="4">Glycosyltransferase RgtA/B/C/D-like domain-containing protein</fullName>
    </recommendedName>
</protein>
<keyword evidence="1" id="KW-0472">Membrane</keyword>
<gene>
    <name evidence="2" type="ORF">COT49_01015</name>
</gene>
<dbReference type="AlphaFoldDB" id="A0A2H0XGJ1"/>
<name>A0A2H0XGJ1_UNCKA</name>
<dbReference type="EMBL" id="PEYT01000006">
    <property type="protein sequence ID" value="PIS23258.1"/>
    <property type="molecule type" value="Genomic_DNA"/>
</dbReference>
<feature type="transmembrane region" description="Helical" evidence="1">
    <location>
        <begin position="431"/>
        <end position="453"/>
    </location>
</feature>
<feature type="transmembrane region" description="Helical" evidence="1">
    <location>
        <begin position="122"/>
        <end position="141"/>
    </location>
</feature>
<feature type="transmembrane region" description="Helical" evidence="1">
    <location>
        <begin position="302"/>
        <end position="320"/>
    </location>
</feature>
<feature type="transmembrane region" description="Helical" evidence="1">
    <location>
        <begin position="208"/>
        <end position="230"/>
    </location>
</feature>